<dbReference type="CDD" id="cd22157">
    <property type="entry name" value="F-box_AtFBW1-like"/>
    <property type="match status" value="1"/>
</dbReference>
<sequence length="767" mass="86816">MQDPFSSHYSISSPVSDSVSILPHEIIIEILLRLPPKSLLKFMCVSKSWHQLISSPNFVNTHLKLTANHTHRVIFSGSNRNFKSCSVPPVFYNEQLVELFDVDSPVDIPFISAEIVGSANGLICLCYQDDKKFLWNPTISKSRELPKLEATGYLDCRRGFGYDELHDDYKVVFVHFYYVNGNTPSLRTVVNIYGLRNDSWRTLHDQLQDTFLLNFLGKFVNGKLCWNSTIGTGNGDRNLCITSLDLADETWGTLELPNCGTVGPNYMMGVVGSDLSLICACRLDITTSDLWIMKHCGVNVSWTKLFTINCARYAWLYMPCPPSRTFSIQFPQLNNGEFFLFLRSAVMIYDCSTRQLKRTVAVEGYDATEIYVESLVIHTALRKFISGYDFVFTPLSATTEIIIPNEILTDILLRLPLKSLLKCKSVSKSWHQVISSPDFVKTHLKLKTDQLVLFPGINGKYKFCSLTPLFNKQQIAQGLLLIDSPNLKVFFVGSVNGLICLCNYARETYIWNPTIKKSKKVLYPKLGTSFYNKYGFGYDESSDDYKAVFVDYYRNSYNDDVSKLKTVISIYSLRTDSWTILHDELQGVFLLNHSGKFVNGKIYWAASTRIGNYDVYNIISFDVAEETWGSLELPSCGEVNSKFKFKFKLGVVGSDLSVMYTCYLGTTTSDVWIWKDCSVSWMKLFTIEYPQNTVLVMFSALIFTFSIHLSQSEKGDILLSLPGLIMIFDGSTKRLEHTADVEGCNPAETYAESIVNPLMISGNGSQC</sequence>
<dbReference type="PROSITE" id="PS50181">
    <property type="entry name" value="FBOX"/>
    <property type="match status" value="2"/>
</dbReference>
<comment type="caution">
    <text evidence="2">The sequence shown here is derived from an EMBL/GenBank/DDBJ whole genome shotgun (WGS) entry which is preliminary data.</text>
</comment>
<organism evidence="2 3">
    <name type="scientific">Solanum commersonii</name>
    <name type="common">Commerson's wild potato</name>
    <name type="synonym">Commerson's nightshade</name>
    <dbReference type="NCBI Taxonomy" id="4109"/>
    <lineage>
        <taxon>Eukaryota</taxon>
        <taxon>Viridiplantae</taxon>
        <taxon>Streptophyta</taxon>
        <taxon>Embryophyta</taxon>
        <taxon>Tracheophyta</taxon>
        <taxon>Spermatophyta</taxon>
        <taxon>Magnoliopsida</taxon>
        <taxon>eudicotyledons</taxon>
        <taxon>Gunneridae</taxon>
        <taxon>Pentapetalae</taxon>
        <taxon>asterids</taxon>
        <taxon>lamiids</taxon>
        <taxon>Solanales</taxon>
        <taxon>Solanaceae</taxon>
        <taxon>Solanoideae</taxon>
        <taxon>Solaneae</taxon>
        <taxon>Solanum</taxon>
    </lineage>
</organism>
<dbReference type="InterPro" id="IPR017451">
    <property type="entry name" value="F-box-assoc_interact_dom"/>
</dbReference>
<dbReference type="InterPro" id="IPR036047">
    <property type="entry name" value="F-box-like_dom_sf"/>
</dbReference>
<dbReference type="SUPFAM" id="SSF81383">
    <property type="entry name" value="F-box domain"/>
    <property type="match status" value="2"/>
</dbReference>
<dbReference type="InterPro" id="IPR006527">
    <property type="entry name" value="F-box-assoc_dom_typ1"/>
</dbReference>
<dbReference type="Proteomes" id="UP000824120">
    <property type="component" value="Unassembled WGS sequence"/>
</dbReference>
<keyword evidence="3" id="KW-1185">Reference proteome</keyword>
<reference evidence="2" key="1">
    <citation type="submission" date="2020-09" db="EMBL/GenBank/DDBJ databases">
        <title>De no assembly of potato wild relative species, Solanum commersonii.</title>
        <authorList>
            <person name="Cho K."/>
        </authorList>
    </citation>
    <scope>NUCLEOTIDE SEQUENCE</scope>
    <source>
        <strain evidence="2">LZ3.2</strain>
        <tissue evidence="2">Leaf</tissue>
    </source>
</reference>
<protein>
    <recommendedName>
        <fullName evidence="1">F-box domain-containing protein</fullName>
    </recommendedName>
</protein>
<dbReference type="AlphaFoldDB" id="A0A9J5W000"/>
<dbReference type="Pfam" id="PF07734">
    <property type="entry name" value="FBA_1"/>
    <property type="match status" value="2"/>
</dbReference>
<dbReference type="Gene3D" id="1.20.1280.50">
    <property type="match status" value="2"/>
</dbReference>
<dbReference type="SMART" id="SM00256">
    <property type="entry name" value="FBOX"/>
    <property type="match status" value="2"/>
</dbReference>
<proteinExistence type="predicted"/>
<feature type="domain" description="F-box" evidence="1">
    <location>
        <begin position="16"/>
        <end position="63"/>
    </location>
</feature>
<name>A0A9J5W000_SOLCO</name>
<evidence type="ECO:0000313" key="3">
    <source>
        <dbReference type="Proteomes" id="UP000824120"/>
    </source>
</evidence>
<feature type="domain" description="F-box" evidence="1">
    <location>
        <begin position="397"/>
        <end position="444"/>
    </location>
</feature>
<gene>
    <name evidence="2" type="ORF">H5410_064268</name>
</gene>
<dbReference type="InterPro" id="IPR001810">
    <property type="entry name" value="F-box_dom"/>
</dbReference>
<dbReference type="InterPro" id="IPR050796">
    <property type="entry name" value="SCF_F-box_component"/>
</dbReference>
<dbReference type="EMBL" id="JACXVP010000060">
    <property type="protein sequence ID" value="KAG5568714.1"/>
    <property type="molecule type" value="Genomic_DNA"/>
</dbReference>
<evidence type="ECO:0000313" key="2">
    <source>
        <dbReference type="EMBL" id="KAG5568714.1"/>
    </source>
</evidence>
<dbReference type="PANTHER" id="PTHR31672:SF13">
    <property type="entry name" value="F-BOX PROTEIN CPR30-LIKE"/>
    <property type="match status" value="1"/>
</dbReference>
<dbReference type="Pfam" id="PF00646">
    <property type="entry name" value="F-box"/>
    <property type="match status" value="2"/>
</dbReference>
<dbReference type="PANTHER" id="PTHR31672">
    <property type="entry name" value="BNACNNG10540D PROTEIN"/>
    <property type="match status" value="1"/>
</dbReference>
<dbReference type="NCBIfam" id="TIGR01640">
    <property type="entry name" value="F_box_assoc_1"/>
    <property type="match status" value="2"/>
</dbReference>
<accession>A0A9J5W000</accession>
<dbReference type="OrthoDB" id="591557at2759"/>
<evidence type="ECO:0000259" key="1">
    <source>
        <dbReference type="PROSITE" id="PS50181"/>
    </source>
</evidence>